<comment type="catalytic activity">
    <reaction evidence="1">
        <text>ATP + H2O = ADP + phosphate + H(+)</text>
        <dbReference type="Rhea" id="RHEA:13065"/>
        <dbReference type="ChEBI" id="CHEBI:15377"/>
        <dbReference type="ChEBI" id="CHEBI:15378"/>
        <dbReference type="ChEBI" id="CHEBI:30616"/>
        <dbReference type="ChEBI" id="CHEBI:43474"/>
        <dbReference type="ChEBI" id="CHEBI:456216"/>
        <dbReference type="EC" id="3.6.4.13"/>
    </reaction>
</comment>
<evidence type="ECO:0000259" key="2">
    <source>
        <dbReference type="PROSITE" id="PS51192"/>
    </source>
</evidence>
<feature type="non-terminal residue" evidence="4">
    <location>
        <position position="376"/>
    </location>
</feature>
<dbReference type="SUPFAM" id="SSF52540">
    <property type="entry name" value="P-loop containing nucleoside triphosphate hydrolases"/>
    <property type="match status" value="1"/>
</dbReference>
<dbReference type="InterPro" id="IPR042035">
    <property type="entry name" value="DEAH_win-hel_dom"/>
</dbReference>
<feature type="domain" description="Helicase ATP-binding" evidence="2">
    <location>
        <begin position="20"/>
        <end position="175"/>
    </location>
</feature>
<evidence type="ECO:0000259" key="3">
    <source>
        <dbReference type="PROSITE" id="PS51194"/>
    </source>
</evidence>
<dbReference type="PROSITE" id="PS51194">
    <property type="entry name" value="HELICASE_CTER"/>
    <property type="match status" value="1"/>
</dbReference>
<evidence type="ECO:0000313" key="5">
    <source>
        <dbReference type="Proteomes" id="UP000789901"/>
    </source>
</evidence>
<name>A0ABN7WPU4_GIGMA</name>
<sequence length="376" mass="41818">KTIGQTRKSLPIFAYREKLLNAINEYQTLVIVGETGSGKTTQFPHYLFEAGYTKGGKIAAMSVAARVEEEMGVKLGYEVGYAIMFENCTSDKTIMKYVIDGSLLREFLSTHLLDDYTCLIIDEAHERTLHTDILFGSVKDIARVRPGFKLLISSATLDAQKFSEYFDNAPIFNIPGKPYPVQVCYTKAPEANYISAAITTAMQLHISQKNGDILGQYEIGAVQESLQHTCRVLGSKIYELMICPIYSNLPPDMQSKIFEPTPPGVRKVVLATNIVEASITIGGVYSSKTRMESLLVVPCSRASAVQRSGRVGPGHCFRLYTQRAFHNELEENTVPEIQRTDLANVSIGIHDVMRFEFMDPPHEQAPISALNDLYAL</sequence>
<dbReference type="SMART" id="SM00487">
    <property type="entry name" value="DEXDc"/>
    <property type="match status" value="1"/>
</dbReference>
<dbReference type="InterPro" id="IPR014001">
    <property type="entry name" value="Helicase_ATP-bd"/>
</dbReference>
<protein>
    <submittedName>
        <fullName evidence="4">27053_t:CDS:1</fullName>
    </submittedName>
</protein>
<feature type="non-terminal residue" evidence="4">
    <location>
        <position position="1"/>
    </location>
</feature>
<dbReference type="EMBL" id="CAJVQB010054278">
    <property type="protein sequence ID" value="CAG8836739.1"/>
    <property type="molecule type" value="Genomic_DNA"/>
</dbReference>
<dbReference type="Proteomes" id="UP000789901">
    <property type="component" value="Unassembled WGS sequence"/>
</dbReference>
<keyword evidence="5" id="KW-1185">Reference proteome</keyword>
<dbReference type="PANTHER" id="PTHR18934:SF83">
    <property type="entry name" value="PRE-MRNA-SPLICING FACTOR ATP-DEPENDENT RNA HELICASE DHX16"/>
    <property type="match status" value="1"/>
</dbReference>
<dbReference type="Gene3D" id="3.40.50.300">
    <property type="entry name" value="P-loop containing nucleotide triphosphate hydrolases"/>
    <property type="match status" value="2"/>
</dbReference>
<dbReference type="PROSITE" id="PS51192">
    <property type="entry name" value="HELICASE_ATP_BIND_1"/>
    <property type="match status" value="1"/>
</dbReference>
<evidence type="ECO:0000256" key="1">
    <source>
        <dbReference type="ARBA" id="ARBA00047984"/>
    </source>
</evidence>
<accession>A0ABN7WPU4</accession>
<comment type="caution">
    <text evidence="4">The sequence shown here is derived from an EMBL/GenBank/DDBJ whole genome shotgun (WGS) entry which is preliminary data.</text>
</comment>
<gene>
    <name evidence="4" type="ORF">GMARGA_LOCUS33180</name>
</gene>
<organism evidence="4 5">
    <name type="scientific">Gigaspora margarita</name>
    <dbReference type="NCBI Taxonomy" id="4874"/>
    <lineage>
        <taxon>Eukaryota</taxon>
        <taxon>Fungi</taxon>
        <taxon>Fungi incertae sedis</taxon>
        <taxon>Mucoromycota</taxon>
        <taxon>Glomeromycotina</taxon>
        <taxon>Glomeromycetes</taxon>
        <taxon>Diversisporales</taxon>
        <taxon>Gigasporaceae</taxon>
        <taxon>Gigaspora</taxon>
    </lineage>
</organism>
<dbReference type="InterPro" id="IPR027417">
    <property type="entry name" value="P-loop_NTPase"/>
</dbReference>
<dbReference type="InterPro" id="IPR001650">
    <property type="entry name" value="Helicase_C-like"/>
</dbReference>
<dbReference type="Gene3D" id="1.10.10.2130">
    <property type="entry name" value="DEAH helicase family, winged-helix domain"/>
    <property type="match status" value="1"/>
</dbReference>
<dbReference type="PANTHER" id="PTHR18934">
    <property type="entry name" value="ATP-DEPENDENT RNA HELICASE"/>
    <property type="match status" value="1"/>
</dbReference>
<evidence type="ECO:0000313" key="4">
    <source>
        <dbReference type="EMBL" id="CAG8836739.1"/>
    </source>
</evidence>
<reference evidence="4 5" key="1">
    <citation type="submission" date="2021-06" db="EMBL/GenBank/DDBJ databases">
        <authorList>
            <person name="Kallberg Y."/>
            <person name="Tangrot J."/>
            <person name="Rosling A."/>
        </authorList>
    </citation>
    <scope>NUCLEOTIDE SEQUENCE [LARGE SCALE GENOMIC DNA]</scope>
    <source>
        <strain evidence="4 5">120-4 pot B 10/14</strain>
    </source>
</reference>
<dbReference type="SMART" id="SM00490">
    <property type="entry name" value="HELICc"/>
    <property type="match status" value="1"/>
</dbReference>
<proteinExistence type="predicted"/>
<feature type="domain" description="Helicase C-terminal" evidence="3">
    <location>
        <begin position="197"/>
        <end position="353"/>
    </location>
</feature>
<dbReference type="CDD" id="cd18791">
    <property type="entry name" value="SF2_C_RHA"/>
    <property type="match status" value="1"/>
</dbReference>